<evidence type="ECO:0000256" key="3">
    <source>
        <dbReference type="ARBA" id="ARBA00022598"/>
    </source>
</evidence>
<feature type="binding site" evidence="6">
    <location>
        <begin position="74"/>
        <end position="81"/>
    </location>
    <ligand>
        <name>ATP</name>
        <dbReference type="ChEBI" id="CHEBI:30616"/>
    </ligand>
</feature>
<dbReference type="EMBL" id="FQXS01000030">
    <property type="protein sequence ID" value="SHI08604.1"/>
    <property type="molecule type" value="Genomic_DNA"/>
</dbReference>
<dbReference type="RefSeq" id="WP_073378531.1">
    <property type="nucleotide sequence ID" value="NZ_FQXS01000030.1"/>
</dbReference>
<keyword evidence="4 6" id="KW-0547">Nucleotide-binding</keyword>
<protein>
    <recommendedName>
        <fullName evidence="6">Formate--tetrahydrofolate ligase</fullName>
        <ecNumber evidence="6">6.3.4.3</ecNumber>
    </recommendedName>
    <alternativeName>
        <fullName evidence="6">Formyltetrahydrofolate synthetase</fullName>
        <shortName evidence="6">FHS</shortName>
        <shortName evidence="6">FTHFS</shortName>
    </alternativeName>
</protein>
<evidence type="ECO:0000256" key="2">
    <source>
        <dbReference type="ARBA" id="ARBA00022563"/>
    </source>
</evidence>
<dbReference type="EC" id="6.3.4.3" evidence="6"/>
<sequence length="587" mass="63386">MVLDPTKHADWEIAQEAETRMKTVYQIGEELGLEKEELLPYGHYVAKLDYRRILDRLGDKSDGKYVDVTAITPTPLGEGKSTSAMGLVQGLGKRNKSVIGAIRQPSGGPTMNIKGSAAGGGLAQCIPLNEFSLGLTGDINAIMNAHNLGMVALTSRMQHEANYTDEQLAQRNLKRLDIHPKKVEFRWIIDFCAQALRNITIGIGGKADGFTMQSSFGIAVSSEIMAILAVATDLADMRRRISKIVVAYDKQDRPITTADLEVDGAMTAWMVQAINPNLMQTLEGQPVLVHAGPFANIAIGQSSVIADRVGLKLADYNVTESGFGADIGFEKFWNLKCRYSGNKPNCAVIVATIRALKCHGGAPIPVPGKPMPAEYKNENVGWVEAGTQNLLHHIETVKKAGINPVVCINAFYTDTDNEIKAVRRLCEAAGARVALSRHWEKGGDGAVEFADAVIDACEEPNDFKFLYDLDTPLDKRIELIAKEVYGADGVTYSADAAAKLKRLSADPDMATMGTCMVKTHLSLSHDPKVKGVPKGWTLPVGDILTYKGAGFVVPVAGTISLMPGTGSDPAYRRVDVDLESGRVTGVF</sequence>
<dbReference type="UniPathway" id="UPA00193"/>
<dbReference type="PROSITE" id="PS00722">
    <property type="entry name" value="FTHFS_2"/>
    <property type="match status" value="1"/>
</dbReference>
<dbReference type="InterPro" id="IPR000559">
    <property type="entry name" value="Formate_THF_ligase"/>
</dbReference>
<proteinExistence type="inferred from homology"/>
<accession>A0A1M5Y9U9</accession>
<evidence type="ECO:0000256" key="1">
    <source>
        <dbReference type="ARBA" id="ARBA00004777"/>
    </source>
</evidence>
<dbReference type="STRING" id="1121409.SAMN02745124_03768"/>
<evidence type="ECO:0000256" key="6">
    <source>
        <dbReference type="HAMAP-Rule" id="MF_01543"/>
    </source>
</evidence>
<dbReference type="Pfam" id="PF01268">
    <property type="entry name" value="FTHFS"/>
    <property type="match status" value="1"/>
</dbReference>
<organism evidence="7 8">
    <name type="scientific">Desulfofustis glycolicus DSM 9705</name>
    <dbReference type="NCBI Taxonomy" id="1121409"/>
    <lineage>
        <taxon>Bacteria</taxon>
        <taxon>Pseudomonadati</taxon>
        <taxon>Thermodesulfobacteriota</taxon>
        <taxon>Desulfobulbia</taxon>
        <taxon>Desulfobulbales</taxon>
        <taxon>Desulfocapsaceae</taxon>
        <taxon>Desulfofustis</taxon>
    </lineage>
</organism>
<keyword evidence="5 6" id="KW-0067">ATP-binding</keyword>
<dbReference type="InterPro" id="IPR027417">
    <property type="entry name" value="P-loop_NTPase"/>
</dbReference>
<dbReference type="GO" id="GO:0005524">
    <property type="term" value="F:ATP binding"/>
    <property type="evidence" value="ECO:0007669"/>
    <property type="project" value="UniProtKB-UniRule"/>
</dbReference>
<comment type="catalytic activity">
    <reaction evidence="6">
        <text>(6S)-5,6,7,8-tetrahydrofolate + formate + ATP = (6R)-10-formyltetrahydrofolate + ADP + phosphate</text>
        <dbReference type="Rhea" id="RHEA:20221"/>
        <dbReference type="ChEBI" id="CHEBI:15740"/>
        <dbReference type="ChEBI" id="CHEBI:30616"/>
        <dbReference type="ChEBI" id="CHEBI:43474"/>
        <dbReference type="ChEBI" id="CHEBI:57453"/>
        <dbReference type="ChEBI" id="CHEBI:195366"/>
        <dbReference type="ChEBI" id="CHEBI:456216"/>
        <dbReference type="EC" id="6.3.4.3"/>
    </reaction>
</comment>
<dbReference type="Proteomes" id="UP000184139">
    <property type="component" value="Unassembled WGS sequence"/>
</dbReference>
<dbReference type="Gene3D" id="3.30.1510.10">
    <property type="entry name" value="Domain 2, N(10)-formyltetrahydrofolate synthetase"/>
    <property type="match status" value="1"/>
</dbReference>
<dbReference type="NCBIfam" id="NF010032">
    <property type="entry name" value="PRK13507.1"/>
    <property type="match status" value="1"/>
</dbReference>
<dbReference type="HAMAP" id="MF_01543">
    <property type="entry name" value="FTHFS"/>
    <property type="match status" value="1"/>
</dbReference>
<keyword evidence="8" id="KW-1185">Reference proteome</keyword>
<dbReference type="OrthoDB" id="9761733at2"/>
<evidence type="ECO:0000313" key="7">
    <source>
        <dbReference type="EMBL" id="SHI08604.1"/>
    </source>
</evidence>
<evidence type="ECO:0000313" key="8">
    <source>
        <dbReference type="Proteomes" id="UP000184139"/>
    </source>
</evidence>
<dbReference type="PROSITE" id="PS00721">
    <property type="entry name" value="FTHFS_1"/>
    <property type="match status" value="1"/>
</dbReference>
<keyword evidence="3 6" id="KW-0436">Ligase</keyword>
<reference evidence="7 8" key="1">
    <citation type="submission" date="2016-11" db="EMBL/GenBank/DDBJ databases">
        <authorList>
            <person name="Jaros S."/>
            <person name="Januszkiewicz K."/>
            <person name="Wedrychowicz H."/>
        </authorList>
    </citation>
    <scope>NUCLEOTIDE SEQUENCE [LARGE SCALE GENOMIC DNA]</scope>
    <source>
        <strain evidence="7 8">DSM 9705</strain>
    </source>
</reference>
<dbReference type="GO" id="GO:0004329">
    <property type="term" value="F:formate-tetrahydrofolate ligase activity"/>
    <property type="evidence" value="ECO:0007669"/>
    <property type="project" value="UniProtKB-UniRule"/>
</dbReference>
<dbReference type="GO" id="GO:0035999">
    <property type="term" value="P:tetrahydrofolate interconversion"/>
    <property type="evidence" value="ECO:0007669"/>
    <property type="project" value="UniProtKB-UniRule"/>
</dbReference>
<evidence type="ECO:0000256" key="4">
    <source>
        <dbReference type="ARBA" id="ARBA00022741"/>
    </source>
</evidence>
<dbReference type="SUPFAM" id="SSF52540">
    <property type="entry name" value="P-loop containing nucleoside triphosphate hydrolases"/>
    <property type="match status" value="1"/>
</dbReference>
<dbReference type="InterPro" id="IPR020628">
    <property type="entry name" value="Formate_THF_ligase_CS"/>
</dbReference>
<keyword evidence="2 6" id="KW-0554">One-carbon metabolism</keyword>
<comment type="pathway">
    <text evidence="1 6">One-carbon metabolism; tetrahydrofolate interconversion.</text>
</comment>
<gene>
    <name evidence="6" type="primary">fhs</name>
    <name evidence="7" type="ORF">SAMN02745124_03768</name>
</gene>
<dbReference type="CDD" id="cd00477">
    <property type="entry name" value="FTHFS"/>
    <property type="match status" value="1"/>
</dbReference>
<dbReference type="Gene3D" id="3.40.50.300">
    <property type="entry name" value="P-loop containing nucleotide triphosphate hydrolases"/>
    <property type="match status" value="1"/>
</dbReference>
<name>A0A1M5Y9U9_9BACT</name>
<evidence type="ECO:0000256" key="5">
    <source>
        <dbReference type="ARBA" id="ARBA00022840"/>
    </source>
</evidence>
<dbReference type="AlphaFoldDB" id="A0A1M5Y9U9"/>
<comment type="similarity">
    <text evidence="6">Belongs to the formate--tetrahydrofolate ligase family.</text>
</comment>
<dbReference type="Gene3D" id="3.10.410.10">
    <property type="entry name" value="Formyltetrahydrofolate synthetase, domain 3"/>
    <property type="match status" value="1"/>
</dbReference>